<dbReference type="SUPFAM" id="SSF52540">
    <property type="entry name" value="P-loop containing nucleoside triphosphate hydrolases"/>
    <property type="match status" value="3"/>
</dbReference>
<dbReference type="EMBL" id="CAJNOE010000253">
    <property type="protein sequence ID" value="CAF1092746.1"/>
    <property type="molecule type" value="Genomic_DNA"/>
</dbReference>
<dbReference type="GO" id="GO:0016020">
    <property type="term" value="C:membrane"/>
    <property type="evidence" value="ECO:0007669"/>
    <property type="project" value="InterPro"/>
</dbReference>
<comment type="caution">
    <text evidence="3">The sequence shown here is derived from an EMBL/GenBank/DDBJ whole genome shotgun (WGS) entry which is preliminary data.</text>
</comment>
<dbReference type="InterPro" id="IPR011115">
    <property type="entry name" value="SecA_DEAD"/>
</dbReference>
<evidence type="ECO:0000313" key="4">
    <source>
        <dbReference type="Proteomes" id="UP000663860"/>
    </source>
</evidence>
<dbReference type="InterPro" id="IPR027417">
    <property type="entry name" value="P-loop_NTPase"/>
</dbReference>
<reference evidence="3" key="1">
    <citation type="submission" date="2021-02" db="EMBL/GenBank/DDBJ databases">
        <authorList>
            <person name="Nowell W R."/>
        </authorList>
    </citation>
    <scope>NUCLEOTIDE SEQUENCE</scope>
</reference>
<dbReference type="GO" id="GO:0005524">
    <property type="term" value="F:ATP binding"/>
    <property type="evidence" value="ECO:0007669"/>
    <property type="project" value="InterPro"/>
</dbReference>
<gene>
    <name evidence="3" type="ORF">IZO911_LOCUS22592</name>
</gene>
<evidence type="ECO:0000256" key="1">
    <source>
        <dbReference type="SAM" id="MobiDB-lite"/>
    </source>
</evidence>
<proteinExistence type="predicted"/>
<dbReference type="Proteomes" id="UP000663860">
    <property type="component" value="Unassembled WGS sequence"/>
</dbReference>
<dbReference type="GO" id="GO:0017038">
    <property type="term" value="P:protein import"/>
    <property type="evidence" value="ECO:0007669"/>
    <property type="project" value="InterPro"/>
</dbReference>
<protein>
    <recommendedName>
        <fullName evidence="2">SecA DEAD-like N-terminal domain-containing protein</fullName>
    </recommendedName>
</protein>
<evidence type="ECO:0000313" key="3">
    <source>
        <dbReference type="EMBL" id="CAF1092746.1"/>
    </source>
</evidence>
<feature type="region of interest" description="Disordered" evidence="1">
    <location>
        <begin position="170"/>
        <end position="196"/>
    </location>
</feature>
<sequence length="3138" mass="364059">MAESKGSYEDGIQNIDINALLSNGLEGLKRNVSEEHSKIIYALQAVDGNEDGELKNRVIEASKKTKAAHIALIPYKKGSVHWAGIFIKFKPQMQIETMELIDSAEKSNIDIDSLQNEIDQIFNSVFVRWKIVGKHYDPVKSAKVTVESLLRTAAEALDISEQYMGIMGSQEQPHKNDQSTSASPKDDYKSSASSAPINRSSKHYLLKQISENEIEPTIIQEKSSTSPLTYEKNQSTSESRKSSAKTNLEEREAAHEPRAFKRPNQIAEYECRTNDEESKHHVTEESVINLYHDFTSMPPCAERFTINLLYLVSLKFIDIEKLSKANIVIPDDIEIAILEQLNCLNKRLADEDLPSKSIQNLVETCRISIEDKNLKAALTKLKELFQKLSPLNMQELFRLVQKVDEAAHLIQGKDIILFLGETGAGKSTAIHFFAGSTMKRVKVNGLNHISPTNIKNSELQRVTTSPFARSETRYITSVEVNYRSVGASTNGSIILCDTPGFEDTNGAEVDISNGIGVVKAVKECRTVKPLVLFSYKSIGDRCSGIKQLAHVIVGLIPDIKDHIQAFSYIFTKFPEEEKKTIHAMLQDVTDELNAEEKANVSFTCFLKDMLRKTRKSSVVLDPINDEPGDILDDLADTASIDRPHEAFQYFTAEKSKATIQEQVRKHQISIMSAIKRYEYVFVEYKLDQLNRLYKLLEQDDIKQVYDDCIRYISKLLNEEYQNSVSTFNRFLTNQTVLNIEDIERYLTAMNHAKLADKLKERYLEGQEVFHSLAYIDNLIDRVNIIVKVLKPEDLDKSSTKISLNKIKTFAKYFEEIKERYKDACQIFADEYDRIVKSFKSLLQENNIVQIANSLTKLSDACTILEDHLNEELLKREYNKLKLDFLQNFRDSIGIFSKDISKEMYNDVLIDNLMQCLHLFETVRKATDLQKHINQKDISNLYEGFIKKILEHYNQTNEKIMIELRNDRSYSKIKILFEEITLIRKIPHIETETNNDYYRTLEHICGYIRELRRDIESILNGFDSNRQNNYSALMKCISNLKSAQWIENYRKDVYSDVLDNTKQHIIQHVKNLQKVIAQKDIDLDNSSNIAFISAKAFEINEMKAIEEIAPDIVQTVETVNDYFKNQIGNILNSIKTTFNIDSWKQKTSQLIDFNVAEKGFKFLNECKSINIIFGIDSASVLSILKNFIREYSIIIHKEIKDSFNFIKDFQNGDKQEICHKATLLFQRLEELSDIANKYPTVLQHLQNRRIKDECKRDLEHYAEDLLGELTFLNSEENTEAFHNKLLVAKALSIVDPFIQGKKYNEIYSTYQRVFIDAAGERGKRVIENINNFKYEEIQIDLETLRTSKEAGQGQRYFEQAKRVFNISLYSLLEATKTQTIMLGSKLEFDAIKALVDNLKRMENAKRYMSEYTDKSDLIDSCVQEVKGLIEGRMKNYLSGVRAVNNMGNFYEAGERLKHIQTVKDLLGIYCTQSISQEIDTLNDNQDEILDNVVVKRYIEKDISEYTLNPPKDIFDRLEKVKETDERYVKALGELRIGIMSKFRKELDDAIKKKPPNPDNSHIRRFEAAIKHLPDDLQTGLEIEFKHCKEQITKDIQQNDKELNSICNSKDIKHMKELIQKYREVDGMQSYADKVQEYVRQQTKEIISFMKENLKEYKIKEALSSVLKFDSYRTELGQVLDIAPLCMKIRLEITNTFQEVYVNCMKYFSKEEKNSFDDEKIDVPTNDIYCVLEFTKFRDRHKTKSILENLFPNDFDKSLNNFSETFIKFFNECEKNYKIASTNNDFTLHENVLSIMTKWNSSLIKIKNERHELDKDDNLMLNMVTCVMNLTLSSSMLDTISKYIKKLTCEIIQTKIINDDINEVEKDRAQRFKNLNKKFSILIDAKKVSHFFPDIDMNKFESECLTGFGKSITETFSLIEAILKRVFGENRFSNTDSIEFNKYYYNLVSYKQEMTLAPCGVKEKLAKIQQTVNENIENWAGSTETNQPVQNICSVLIKMKRVVMNMPAFKEKIDARIDEVLSNYEKLTNDNLAISTICTILNQDACGIGQHILREHKIFEGYSTSLFNQKTQKHDINYVLEYLTGDLVNKDLLRKRFEEYHQVYQQLIKKYLKPDMKLEPLISDIKLIVGINKQHSDDIEWDRVKSKIPKLTAHIFALWTLKSAEHYFEAKGSDNQDSYLFQPHAAQIIAIFRMLGIGDTKEELNNNLVQIGTGEGKSITLGATASILALLGFDIYCACYSQYLSERDYKSFRPLFDSLGVVNYIHYGTFNELCKEIINEDGQIRKIVEQIVFQNLSSIPKISKPNKRAKILLIDKVDTFFSQGFYGNLHTPVASLRDPPITALVYLIWSQRNLNMNFNQVKETTEYKACADRYPNWNKLVDEAVKDMLFDVRNFKSHDYTVKNGQIAYIEQDNVVYNVSYGYKTLFAYLYEHEKSNEISKATVEKNISIEIKCGSFSYADIPLEFNCMIGVTDTLRTLSEPEKRVIRDVYKIKKDTYMPSVFGANDLKFSQRDDIKTENENDYFNVIKQEIEDRSCGISSGQRAVLVFFESEKRLNDFRDSIEKFSKDTSKEMYNDVIIDSLMQCLNLFETVRKATDLQKHINQKDISSLYEGFIKKILEHYNQTNEKVMIELRNERSYSKIKILFEEITLIRKLPPIKTETNNDYYRILEHICGYIRELRRDIESVLNGFDSNRQNNYSALMKCISNLKSAQWIENYRKDVYSDVLKNIEQHIIQHVKYLQKVIAQKHIDLDNSSNIAFISAKAFEINEMKAVEEIFPDIIHTIETVNDYFKHQISNILNGIKTTFNIDSWKQKTSQLIDFNVAEKGFKFLNECKSINIIFGIDSASVLSTLKFFIRECSIIIQKEIKDSFNFIKEFQNGDEQEICKKATLLFERLEELSDIANKYPTVFEHLQNRRIKDECKRDLEHYAEDLLDELTFLRSEENTEAFHNKLLVAKALSIVDSFIQGKKYNEIYFTYQRIFIDAVGERCRRVIENINNFKYEHIHNDMIILRASNVAGRNFFEQAKRIFNISLYGLLEATKTQAIMLESTLEIQEVQSIVDNLKRIQNAKTFMSQHLDKPDEIDHCIEEVKKLVEGRIKQYLVSVNALITINKFYEANEKIKFITLVSNLLRTYRTS</sequence>
<dbReference type="Gene3D" id="3.40.50.300">
    <property type="entry name" value="P-loop containing nucleotide triphosphate hydrolases"/>
    <property type="match status" value="2"/>
</dbReference>
<feature type="compositionally biased region" description="Polar residues" evidence="1">
    <location>
        <begin position="220"/>
        <end position="237"/>
    </location>
</feature>
<name>A0A814NKU8_9BILA</name>
<feature type="region of interest" description="Disordered" evidence="1">
    <location>
        <begin position="216"/>
        <end position="256"/>
    </location>
</feature>
<evidence type="ECO:0000259" key="2">
    <source>
        <dbReference type="Pfam" id="PF07517"/>
    </source>
</evidence>
<accession>A0A814NKU8</accession>
<feature type="domain" description="SecA DEAD-like N-terminal" evidence="2">
    <location>
        <begin position="2181"/>
        <end position="2260"/>
    </location>
</feature>
<organism evidence="3 4">
    <name type="scientific">Adineta steineri</name>
    <dbReference type="NCBI Taxonomy" id="433720"/>
    <lineage>
        <taxon>Eukaryota</taxon>
        <taxon>Metazoa</taxon>
        <taxon>Spiralia</taxon>
        <taxon>Gnathifera</taxon>
        <taxon>Rotifera</taxon>
        <taxon>Eurotatoria</taxon>
        <taxon>Bdelloidea</taxon>
        <taxon>Adinetida</taxon>
        <taxon>Adinetidae</taxon>
        <taxon>Adineta</taxon>
    </lineage>
</organism>
<dbReference type="Pfam" id="PF07517">
    <property type="entry name" value="SecA_DEAD"/>
    <property type="match status" value="1"/>
</dbReference>
<feature type="compositionally biased region" description="Basic and acidic residues" evidence="1">
    <location>
        <begin position="247"/>
        <end position="256"/>
    </location>
</feature>